<evidence type="ECO:0000313" key="5">
    <source>
        <dbReference type="EMBL" id="RYU64604.1"/>
    </source>
</evidence>
<dbReference type="GeneID" id="56274404"/>
<evidence type="ECO:0000259" key="1">
    <source>
        <dbReference type="Pfam" id="PF00534"/>
    </source>
</evidence>
<evidence type="ECO:0000313" key="3">
    <source>
        <dbReference type="EMBL" id="RYU47722.1"/>
    </source>
</evidence>
<dbReference type="GO" id="GO:1901135">
    <property type="term" value="P:carbohydrate derivative metabolic process"/>
    <property type="evidence" value="ECO:0007669"/>
    <property type="project" value="UniProtKB-ARBA"/>
</dbReference>
<dbReference type="Proteomes" id="UP000293465">
    <property type="component" value="Unassembled WGS sequence"/>
</dbReference>
<reference evidence="6 7" key="1">
    <citation type="submission" date="2019-02" db="EMBL/GenBank/DDBJ databases">
        <title>Genome sequences of Aliivibrio finisterrensis strains from farmed Atlantic salmon.</title>
        <authorList>
            <person name="Bowman J.P."/>
        </authorList>
    </citation>
    <scope>NUCLEOTIDE SEQUENCE [LARGE SCALE GENOMIC DNA]</scope>
    <source>
        <strain evidence="5 8">A21</strain>
        <strain evidence="3 6">A32</strain>
        <strain evidence="4 7">A46</strain>
    </source>
</reference>
<evidence type="ECO:0000313" key="6">
    <source>
        <dbReference type="Proteomes" id="UP000293465"/>
    </source>
</evidence>
<dbReference type="Proteomes" id="UP000294166">
    <property type="component" value="Unassembled WGS sequence"/>
</dbReference>
<dbReference type="RefSeq" id="WP_130047011.1">
    <property type="nucleotide sequence ID" value="NZ_SEZJ01000003.1"/>
</dbReference>
<dbReference type="Pfam" id="PF13439">
    <property type="entry name" value="Glyco_transf_4"/>
    <property type="match status" value="1"/>
</dbReference>
<evidence type="ECO:0000313" key="4">
    <source>
        <dbReference type="EMBL" id="RYU51406.1"/>
    </source>
</evidence>
<name>A0A4Q5KRM7_9GAMM</name>
<keyword evidence="8" id="KW-1185">Reference proteome</keyword>
<dbReference type="SUPFAM" id="SSF53756">
    <property type="entry name" value="UDP-Glycosyltransferase/glycogen phosphorylase"/>
    <property type="match status" value="1"/>
</dbReference>
<protein>
    <submittedName>
        <fullName evidence="3">Glycosyltransferase</fullName>
    </submittedName>
</protein>
<feature type="domain" description="Glycosyl transferase family 1" evidence="1">
    <location>
        <begin position="191"/>
        <end position="311"/>
    </location>
</feature>
<dbReference type="EMBL" id="SEZN01000014">
    <property type="protein sequence ID" value="RYU64604.1"/>
    <property type="molecule type" value="Genomic_DNA"/>
</dbReference>
<dbReference type="InterPro" id="IPR001296">
    <property type="entry name" value="Glyco_trans_1"/>
</dbReference>
<dbReference type="Gene3D" id="3.40.50.2000">
    <property type="entry name" value="Glycogen Phosphorylase B"/>
    <property type="match status" value="2"/>
</dbReference>
<evidence type="ECO:0000259" key="2">
    <source>
        <dbReference type="Pfam" id="PF13439"/>
    </source>
</evidence>
<sequence length="362" mass="40593">MKTIIHVVQHLSPGGLETMVLDMLAFTNPNYRIMVVSLEGELLSTIKRWPRLVQYQEQIICLDKAPGISVKVIKQLVRIFTRYNVDVVHSHHIGPMLYSGLAAKLSTKVQHIHTEHDAWHLNEKKDRYIQKLILFLSKPTLVADADFVKKTLNTVFQSYPIYTIKNGIDPYKFNIGNKIEARKALGVYLPSNAIVVGNAARLELIKGQSNLIEAMAFLDKKYHLLLAGSGGEKEYLHNLVIQYKLEDRVHFLGHIDHMPTFYQALDLFCLPSNNEGFPLSTLEAQSCGIPCVANNVGGVSETLCPQHSQLVNSNLPITLTCAINDITKRAFQGSPREFILKHNNAKSMASAYEALYFPGATI</sequence>
<dbReference type="OrthoDB" id="9775208at2"/>
<dbReference type="AlphaFoldDB" id="A0A4Q5KRM7"/>
<dbReference type="PANTHER" id="PTHR12526">
    <property type="entry name" value="GLYCOSYLTRANSFERASE"/>
    <property type="match status" value="1"/>
</dbReference>
<dbReference type="EMBL" id="SEZK01000014">
    <property type="protein sequence ID" value="RYU51406.1"/>
    <property type="molecule type" value="Genomic_DNA"/>
</dbReference>
<organism evidence="3 6">
    <name type="scientific">Aliivibrio finisterrensis</name>
    <dbReference type="NCBI Taxonomy" id="511998"/>
    <lineage>
        <taxon>Bacteria</taxon>
        <taxon>Pseudomonadati</taxon>
        <taxon>Pseudomonadota</taxon>
        <taxon>Gammaproteobacteria</taxon>
        <taxon>Vibrionales</taxon>
        <taxon>Vibrionaceae</taxon>
        <taxon>Aliivibrio</taxon>
    </lineage>
</organism>
<evidence type="ECO:0000313" key="8">
    <source>
        <dbReference type="Proteomes" id="UP000294166"/>
    </source>
</evidence>
<gene>
    <name evidence="3" type="ORF">ERW49_05085</name>
    <name evidence="5" type="ORF">ERW53_09350</name>
    <name evidence="4" type="ORF">ERW57_09830</name>
</gene>
<keyword evidence="3" id="KW-0808">Transferase</keyword>
<comment type="caution">
    <text evidence="3">The sequence shown here is derived from an EMBL/GenBank/DDBJ whole genome shotgun (WGS) entry which is preliminary data.</text>
</comment>
<dbReference type="PANTHER" id="PTHR12526:SF630">
    <property type="entry name" value="GLYCOSYLTRANSFERASE"/>
    <property type="match status" value="1"/>
</dbReference>
<proteinExistence type="predicted"/>
<evidence type="ECO:0000313" key="7">
    <source>
        <dbReference type="Proteomes" id="UP000294063"/>
    </source>
</evidence>
<dbReference type="Pfam" id="PF00534">
    <property type="entry name" value="Glycos_transf_1"/>
    <property type="match status" value="1"/>
</dbReference>
<feature type="domain" description="Glycosyltransferase subfamily 4-like N-terminal" evidence="2">
    <location>
        <begin position="13"/>
        <end position="170"/>
    </location>
</feature>
<dbReference type="Proteomes" id="UP000294063">
    <property type="component" value="Unassembled WGS sequence"/>
</dbReference>
<dbReference type="InterPro" id="IPR028098">
    <property type="entry name" value="Glyco_trans_4-like_N"/>
</dbReference>
<dbReference type="GO" id="GO:0016757">
    <property type="term" value="F:glycosyltransferase activity"/>
    <property type="evidence" value="ECO:0007669"/>
    <property type="project" value="InterPro"/>
</dbReference>
<dbReference type="EMBL" id="SEZJ01000003">
    <property type="protein sequence ID" value="RYU47722.1"/>
    <property type="molecule type" value="Genomic_DNA"/>
</dbReference>
<accession>A0A4Q5KRM7</accession>